<dbReference type="AlphaFoldDB" id="A0A8T2JNA4"/>
<keyword evidence="2" id="KW-1185">Reference proteome</keyword>
<name>A0A8T2JNA4_9PIPI</name>
<accession>A0A8T2JNA4</accession>
<dbReference type="Proteomes" id="UP000812440">
    <property type="component" value="Chromosome 5"/>
</dbReference>
<protein>
    <submittedName>
        <fullName evidence="1">Uncharacterized protein</fullName>
    </submittedName>
</protein>
<reference evidence="1" key="1">
    <citation type="thesis" date="2020" institute="ProQuest LLC" country="789 East Eisenhower Parkway, Ann Arbor, MI, USA">
        <title>Comparative Genomics and Chromosome Evolution.</title>
        <authorList>
            <person name="Mudd A.B."/>
        </authorList>
    </citation>
    <scope>NUCLEOTIDE SEQUENCE</scope>
    <source>
        <strain evidence="1">Female2</strain>
        <tissue evidence="1">Blood</tissue>
    </source>
</reference>
<dbReference type="EMBL" id="JAACNH010000004">
    <property type="protein sequence ID" value="KAG8445013.1"/>
    <property type="molecule type" value="Genomic_DNA"/>
</dbReference>
<evidence type="ECO:0000313" key="2">
    <source>
        <dbReference type="Proteomes" id="UP000812440"/>
    </source>
</evidence>
<sequence length="84" mass="10011">MMYFMGKEEKMCILPHYVPSPYISLYRYDARTQWADVVSPLHLQICGFVGEKTSFLIRYGHKVDNYTQWHNYRPHRGPRDQGVS</sequence>
<evidence type="ECO:0000313" key="1">
    <source>
        <dbReference type="EMBL" id="KAG8445013.1"/>
    </source>
</evidence>
<gene>
    <name evidence="1" type="ORF">GDO86_009961</name>
</gene>
<proteinExistence type="predicted"/>
<organism evidence="1 2">
    <name type="scientific">Hymenochirus boettgeri</name>
    <name type="common">Congo dwarf clawed frog</name>
    <dbReference type="NCBI Taxonomy" id="247094"/>
    <lineage>
        <taxon>Eukaryota</taxon>
        <taxon>Metazoa</taxon>
        <taxon>Chordata</taxon>
        <taxon>Craniata</taxon>
        <taxon>Vertebrata</taxon>
        <taxon>Euteleostomi</taxon>
        <taxon>Amphibia</taxon>
        <taxon>Batrachia</taxon>
        <taxon>Anura</taxon>
        <taxon>Pipoidea</taxon>
        <taxon>Pipidae</taxon>
        <taxon>Pipinae</taxon>
        <taxon>Hymenochirus</taxon>
    </lineage>
</organism>
<comment type="caution">
    <text evidence="1">The sequence shown here is derived from an EMBL/GenBank/DDBJ whole genome shotgun (WGS) entry which is preliminary data.</text>
</comment>